<evidence type="ECO:0000256" key="3">
    <source>
        <dbReference type="ARBA" id="ARBA00022679"/>
    </source>
</evidence>
<dbReference type="InterPro" id="IPR005474">
    <property type="entry name" value="Transketolase_N"/>
</dbReference>
<dbReference type="PROSITE" id="PS00801">
    <property type="entry name" value="TRANSKETOLASE_1"/>
    <property type="match status" value="1"/>
</dbReference>
<dbReference type="GO" id="GO:0046872">
    <property type="term" value="F:metal ion binding"/>
    <property type="evidence" value="ECO:0007669"/>
    <property type="project" value="UniProtKB-KW"/>
</dbReference>
<keyword evidence="4" id="KW-0479">Metal-binding</keyword>
<dbReference type="Proteomes" id="UP000230093">
    <property type="component" value="Unassembled WGS sequence"/>
</dbReference>
<evidence type="ECO:0000256" key="1">
    <source>
        <dbReference type="ARBA" id="ARBA00001964"/>
    </source>
</evidence>
<evidence type="ECO:0000256" key="2">
    <source>
        <dbReference type="ARBA" id="ARBA00007131"/>
    </source>
</evidence>
<dbReference type="InterPro" id="IPR049557">
    <property type="entry name" value="Transketolase_CS"/>
</dbReference>
<proteinExistence type="inferred from homology"/>
<name>A0A2H0W8E0_9BACT</name>
<reference evidence="8" key="1">
    <citation type="submission" date="2017-09" db="EMBL/GenBank/DDBJ databases">
        <title>Depth-based differentiation of microbial function through sediment-hosted aquifers and enrichment of novel symbionts in the deep terrestrial subsurface.</title>
        <authorList>
            <person name="Probst A.J."/>
            <person name="Ladd B."/>
            <person name="Jarett J.K."/>
            <person name="Geller-Mcgrath D.E."/>
            <person name="Sieber C.M.K."/>
            <person name="Emerson J.B."/>
            <person name="Anantharaman K."/>
            <person name="Thomas B.C."/>
            <person name="Malmstrom R."/>
            <person name="Stieglmeier M."/>
            <person name="Klingl A."/>
            <person name="Woyke T."/>
            <person name="Ryan C.M."/>
            <person name="Banfield J.F."/>
        </authorList>
    </citation>
    <scope>NUCLEOTIDE SEQUENCE [LARGE SCALE GENOMIC DNA]</scope>
</reference>
<comment type="caution">
    <text evidence="7">The sequence shown here is derived from an EMBL/GenBank/DDBJ whole genome shotgun (WGS) entry which is preliminary data.</text>
</comment>
<sequence length="274" mass="30532">MKTDYRNLRKIASDIRIKTLELLYEAGSGHLGSCMSVIETLVSLYFSGLFKYNSQKPESEDRDYFLLSNGHACPAFYVLLAKASYFPESKLDNSLFKLNTGLEGHPVRGSLPGIEISSGSLGMGLSVGEGIALGLKLKKKENKVVVMMSDGEQQEGSTWEAVMAASHYKLNNLIAIIDRNGIQIGGRIKDNMKIEPLAKKYQSFGWKVIKVNGHNFNKLILSLKKAFKAKKPTLIIAKTIPAKGVYKLEGRKDTHHPHLSEDIYKKSIKRLKND</sequence>
<evidence type="ECO:0000313" key="8">
    <source>
        <dbReference type="Proteomes" id="UP000230093"/>
    </source>
</evidence>
<comment type="similarity">
    <text evidence="2">Belongs to the transketolase family.</text>
</comment>
<comment type="cofactor">
    <cofactor evidence="1">
        <name>thiamine diphosphate</name>
        <dbReference type="ChEBI" id="CHEBI:58937"/>
    </cofactor>
</comment>
<accession>A0A2H0W8E0</accession>
<evidence type="ECO:0000256" key="4">
    <source>
        <dbReference type="ARBA" id="ARBA00022723"/>
    </source>
</evidence>
<dbReference type="EMBL" id="PEZT01000028">
    <property type="protein sequence ID" value="PIS08835.1"/>
    <property type="molecule type" value="Genomic_DNA"/>
</dbReference>
<feature type="domain" description="Transketolase N-terminal" evidence="6">
    <location>
        <begin position="10"/>
        <end position="265"/>
    </location>
</feature>
<dbReference type="InterPro" id="IPR029061">
    <property type="entry name" value="THDP-binding"/>
</dbReference>
<dbReference type="AlphaFoldDB" id="A0A2H0W8E0"/>
<protein>
    <submittedName>
        <fullName evidence="7">Transketolase</fullName>
    </submittedName>
</protein>
<evidence type="ECO:0000259" key="6">
    <source>
        <dbReference type="Pfam" id="PF00456"/>
    </source>
</evidence>
<dbReference type="GO" id="GO:0016740">
    <property type="term" value="F:transferase activity"/>
    <property type="evidence" value="ECO:0007669"/>
    <property type="project" value="UniProtKB-KW"/>
</dbReference>
<dbReference type="CDD" id="cd02012">
    <property type="entry name" value="TPP_TK"/>
    <property type="match status" value="1"/>
</dbReference>
<dbReference type="PANTHER" id="PTHR47514:SF1">
    <property type="entry name" value="TRANSKETOLASE N-TERMINAL SECTION-RELATED"/>
    <property type="match status" value="1"/>
</dbReference>
<keyword evidence="3" id="KW-0808">Transferase</keyword>
<keyword evidence="5" id="KW-0786">Thiamine pyrophosphate</keyword>
<dbReference type="Gene3D" id="3.40.50.970">
    <property type="match status" value="1"/>
</dbReference>
<gene>
    <name evidence="7" type="ORF">COT75_05145</name>
</gene>
<evidence type="ECO:0000256" key="5">
    <source>
        <dbReference type="ARBA" id="ARBA00023052"/>
    </source>
</evidence>
<dbReference type="SUPFAM" id="SSF52518">
    <property type="entry name" value="Thiamin diphosphate-binding fold (THDP-binding)"/>
    <property type="match status" value="1"/>
</dbReference>
<dbReference type="Pfam" id="PF00456">
    <property type="entry name" value="Transketolase_N"/>
    <property type="match status" value="1"/>
</dbReference>
<organism evidence="7 8">
    <name type="scientific">Candidatus Beckwithbacteria bacterium CG10_big_fil_rev_8_21_14_0_10_34_10</name>
    <dbReference type="NCBI Taxonomy" id="1974495"/>
    <lineage>
        <taxon>Bacteria</taxon>
        <taxon>Candidatus Beckwithiibacteriota</taxon>
    </lineage>
</organism>
<dbReference type="PANTHER" id="PTHR47514">
    <property type="entry name" value="TRANSKETOLASE N-TERMINAL SECTION-RELATED"/>
    <property type="match status" value="1"/>
</dbReference>
<evidence type="ECO:0000313" key="7">
    <source>
        <dbReference type="EMBL" id="PIS08835.1"/>
    </source>
</evidence>